<proteinExistence type="predicted"/>
<dbReference type="EMBL" id="UAVU01000003">
    <property type="protein sequence ID" value="SQA96922.1"/>
    <property type="molecule type" value="Genomic_DNA"/>
</dbReference>
<reference evidence="1 2" key="1">
    <citation type="submission" date="2018-06" db="EMBL/GenBank/DDBJ databases">
        <authorList>
            <consortium name="Pathogen Informatics"/>
            <person name="Doyle S."/>
        </authorList>
    </citation>
    <scope>NUCLEOTIDE SEQUENCE [LARGE SCALE GENOMIC DNA]</scope>
    <source>
        <strain evidence="1 2">NCTC12120</strain>
    </source>
</reference>
<evidence type="ECO:0000313" key="1">
    <source>
        <dbReference type="EMBL" id="SQA96922.1"/>
    </source>
</evidence>
<sequence length="31" mass="3488">MFGFRCNIDSNSVYLREVVDEALRPATAVLT</sequence>
<protein>
    <submittedName>
        <fullName evidence="1">Uncharacterized protein</fullName>
    </submittedName>
</protein>
<accession>A0A2X2SUT4</accession>
<organism evidence="1 2">
    <name type="scientific">Cedecea neteri</name>
    <dbReference type="NCBI Taxonomy" id="158822"/>
    <lineage>
        <taxon>Bacteria</taxon>
        <taxon>Pseudomonadati</taxon>
        <taxon>Pseudomonadota</taxon>
        <taxon>Gammaproteobacteria</taxon>
        <taxon>Enterobacterales</taxon>
        <taxon>Enterobacteriaceae</taxon>
        <taxon>Cedecea</taxon>
    </lineage>
</organism>
<gene>
    <name evidence="1" type="ORF">NCTC12120_00693</name>
</gene>
<dbReference type="Proteomes" id="UP000251197">
    <property type="component" value="Unassembled WGS sequence"/>
</dbReference>
<name>A0A2X2SUT4_9ENTR</name>
<dbReference type="AlphaFoldDB" id="A0A2X2SUT4"/>
<evidence type="ECO:0000313" key="2">
    <source>
        <dbReference type="Proteomes" id="UP000251197"/>
    </source>
</evidence>